<feature type="domain" description="Sigma-54 factor interaction" evidence="10">
    <location>
        <begin position="226"/>
        <end position="455"/>
    </location>
</feature>
<dbReference type="NCBIfam" id="TIGR00229">
    <property type="entry name" value="sensory_box"/>
    <property type="match status" value="1"/>
</dbReference>
<evidence type="ECO:0000259" key="11">
    <source>
        <dbReference type="PROSITE" id="PS50112"/>
    </source>
</evidence>
<comment type="caution">
    <text evidence="14">The sequence shown here is derived from an EMBL/GenBank/DDBJ whole genome shotgun (WGS) entry which is preliminary data.</text>
</comment>
<evidence type="ECO:0000313" key="14">
    <source>
        <dbReference type="EMBL" id="TVU71182.1"/>
    </source>
</evidence>
<dbReference type="Proteomes" id="UP000319941">
    <property type="component" value="Unassembled WGS sequence"/>
</dbReference>
<keyword evidence="3" id="KW-0067">ATP-binding</keyword>
<dbReference type="InterPro" id="IPR003593">
    <property type="entry name" value="AAA+_ATPase"/>
</dbReference>
<keyword evidence="6" id="KW-0804">Transcription</keyword>
<dbReference type="Pfam" id="PF00989">
    <property type="entry name" value="PAS"/>
    <property type="match status" value="1"/>
</dbReference>
<dbReference type="InterPro" id="IPR025943">
    <property type="entry name" value="Sigma_54_int_dom_ATP-bd_2"/>
</dbReference>
<dbReference type="SMART" id="SM00382">
    <property type="entry name" value="AAA"/>
    <property type="match status" value="1"/>
</dbReference>
<gene>
    <name evidence="14" type="ORF">FQP86_06520</name>
</gene>
<keyword evidence="15" id="KW-1185">Reference proteome</keyword>
<dbReference type="InterPro" id="IPR000700">
    <property type="entry name" value="PAS-assoc_C"/>
</dbReference>
<dbReference type="InterPro" id="IPR013767">
    <property type="entry name" value="PAS_fold"/>
</dbReference>
<feature type="domain" description="PAS" evidence="11">
    <location>
        <begin position="84"/>
        <end position="135"/>
    </location>
</feature>
<dbReference type="SUPFAM" id="SSF52540">
    <property type="entry name" value="P-loop containing nucleoside triphosphate hydrolases"/>
    <property type="match status" value="1"/>
</dbReference>
<dbReference type="OrthoDB" id="9804019at2"/>
<dbReference type="InterPro" id="IPR035965">
    <property type="entry name" value="PAS-like_dom_sf"/>
</dbReference>
<dbReference type="Gene3D" id="3.30.450.20">
    <property type="entry name" value="PAS domain"/>
    <property type="match status" value="1"/>
</dbReference>
<feature type="domain" description="PAC" evidence="12">
    <location>
        <begin position="151"/>
        <end position="203"/>
    </location>
</feature>
<dbReference type="Gene3D" id="1.10.8.60">
    <property type="match status" value="1"/>
</dbReference>
<keyword evidence="5" id="KW-0238">DNA-binding</keyword>
<keyword evidence="8" id="KW-0129">CBS domain</keyword>
<keyword evidence="4" id="KW-0805">Transcription regulation</keyword>
<sequence length="566" mass="62463">MQNVEQDLKLEAALALLDRQSLDAVKVIDPQGEVIGVLTRQDVESAGELKERLAREGTRPAYRGASSTVSDTAATMQPAQDRLTRVPIQRLLDALHDGVYITDAHGVTVAINQAYERITGLKGSDVLGRHMRELVRSGYISKSVSLEVIRDGQPVTLVQSLRDGRKILVSGMPMQADDGTLSHVVTSVRDITELLRAKHAQEQLRQLHSLHDTYSVNSGTDEQSLELVTSDATADCFALAERVAATDVKVLIQGETGTGKTLLARYLHEHSERANSVFLELNCAALPEGLLEAELFGYAPGAFTGASARGKQGLLDVANGGTLFLDEIGDLPLSLQAKLLKVVEEQRFMPVGGTELKRTNVRLLTASHHDLRVRVSEGRFREDLYYRLSVVPITLPPLRERRAEITPLLHHYLSHFCHRHARVRRFDPETLELLGSHDWPGNIRELINLVERLVVTTCDELITPKMLPMECLAGPSGTLHSAAPSSPDNSPDNAVHQQQSRQLLEAHSSATDDLRDTTLKEKTEALEQQLIKRALDSHRTTRAAASALGINQSTLVKKMQKYAIRR</sequence>
<name>A0A558HPX9_9GAMM</name>
<dbReference type="Pfam" id="PF25601">
    <property type="entry name" value="AAA_lid_14"/>
    <property type="match status" value="1"/>
</dbReference>
<proteinExistence type="predicted"/>
<feature type="compositionally biased region" description="Polar residues" evidence="9">
    <location>
        <begin position="65"/>
        <end position="77"/>
    </location>
</feature>
<dbReference type="PROSITE" id="PS50045">
    <property type="entry name" value="SIGMA54_INTERACT_4"/>
    <property type="match status" value="1"/>
</dbReference>
<dbReference type="EMBL" id="VNFH01000004">
    <property type="protein sequence ID" value="TVU71182.1"/>
    <property type="molecule type" value="Genomic_DNA"/>
</dbReference>
<dbReference type="STRING" id="553385.GCA_000591415_03501"/>
<evidence type="ECO:0000256" key="4">
    <source>
        <dbReference type="ARBA" id="ARBA00023015"/>
    </source>
</evidence>
<feature type="domain" description="CBS" evidence="13">
    <location>
        <begin position="1"/>
        <end position="55"/>
    </location>
</feature>
<dbReference type="GO" id="GO:0006355">
    <property type="term" value="P:regulation of DNA-templated transcription"/>
    <property type="evidence" value="ECO:0007669"/>
    <property type="project" value="InterPro"/>
</dbReference>
<dbReference type="PANTHER" id="PTHR32071:SF57">
    <property type="entry name" value="C4-DICARBOXYLATE TRANSPORT TRANSCRIPTIONAL REGULATORY PROTEIN DCTD"/>
    <property type="match status" value="1"/>
</dbReference>
<dbReference type="InterPro" id="IPR025662">
    <property type="entry name" value="Sigma_54_int_dom_ATP-bd_1"/>
</dbReference>
<accession>A0A558HPX9</accession>
<dbReference type="InterPro" id="IPR000644">
    <property type="entry name" value="CBS_dom"/>
</dbReference>
<dbReference type="SUPFAM" id="SSF55785">
    <property type="entry name" value="PYP-like sensor domain (PAS domain)"/>
    <property type="match status" value="1"/>
</dbReference>
<evidence type="ECO:0000256" key="9">
    <source>
        <dbReference type="SAM" id="MobiDB-lite"/>
    </source>
</evidence>
<dbReference type="CDD" id="cd00009">
    <property type="entry name" value="AAA"/>
    <property type="match status" value="1"/>
</dbReference>
<dbReference type="Gene3D" id="1.10.10.60">
    <property type="entry name" value="Homeodomain-like"/>
    <property type="match status" value="1"/>
</dbReference>
<dbReference type="PROSITE" id="PS00676">
    <property type="entry name" value="SIGMA54_INTERACT_2"/>
    <property type="match status" value="1"/>
</dbReference>
<protein>
    <recommendedName>
        <fullName evidence="7">HTH-type transcriptional regulatory protein TyrR</fullName>
    </recommendedName>
</protein>
<evidence type="ECO:0000256" key="5">
    <source>
        <dbReference type="ARBA" id="ARBA00023125"/>
    </source>
</evidence>
<evidence type="ECO:0000313" key="15">
    <source>
        <dbReference type="Proteomes" id="UP000319941"/>
    </source>
</evidence>
<keyword evidence="1" id="KW-0547">Nucleotide-binding</keyword>
<evidence type="ECO:0000256" key="6">
    <source>
        <dbReference type="ARBA" id="ARBA00023163"/>
    </source>
</evidence>
<feature type="region of interest" description="Disordered" evidence="9">
    <location>
        <begin position="58"/>
        <end position="77"/>
    </location>
</feature>
<dbReference type="InterPro" id="IPR000014">
    <property type="entry name" value="PAS"/>
</dbReference>
<dbReference type="PANTHER" id="PTHR32071">
    <property type="entry name" value="TRANSCRIPTIONAL REGULATORY PROTEIN"/>
    <property type="match status" value="1"/>
</dbReference>
<dbReference type="Gene3D" id="3.40.50.300">
    <property type="entry name" value="P-loop containing nucleotide triphosphate hydrolases"/>
    <property type="match status" value="1"/>
</dbReference>
<dbReference type="SMART" id="SM00091">
    <property type="entry name" value="PAS"/>
    <property type="match status" value="1"/>
</dbReference>
<dbReference type="Pfam" id="PF18024">
    <property type="entry name" value="HTH_50"/>
    <property type="match status" value="1"/>
</dbReference>
<evidence type="ECO:0000256" key="8">
    <source>
        <dbReference type="PROSITE-ProRule" id="PRU00703"/>
    </source>
</evidence>
<dbReference type="InterPro" id="IPR058031">
    <property type="entry name" value="AAA_lid_NorR"/>
</dbReference>
<dbReference type="PROSITE" id="PS00688">
    <property type="entry name" value="SIGMA54_INTERACT_3"/>
    <property type="match status" value="1"/>
</dbReference>
<dbReference type="PROSITE" id="PS50112">
    <property type="entry name" value="PAS"/>
    <property type="match status" value="1"/>
</dbReference>
<dbReference type="Pfam" id="PF00158">
    <property type="entry name" value="Sigma54_activat"/>
    <property type="match status" value="1"/>
</dbReference>
<dbReference type="GO" id="GO:0005524">
    <property type="term" value="F:ATP binding"/>
    <property type="evidence" value="ECO:0007669"/>
    <property type="project" value="UniProtKB-KW"/>
</dbReference>
<evidence type="ECO:0000259" key="12">
    <source>
        <dbReference type="PROSITE" id="PS50113"/>
    </source>
</evidence>
<dbReference type="CDD" id="cd00130">
    <property type="entry name" value="PAS"/>
    <property type="match status" value="1"/>
</dbReference>
<feature type="compositionally biased region" description="Low complexity" evidence="9">
    <location>
        <begin position="481"/>
        <end position="494"/>
    </location>
</feature>
<evidence type="ECO:0000256" key="7">
    <source>
        <dbReference type="ARBA" id="ARBA00029500"/>
    </source>
</evidence>
<evidence type="ECO:0000256" key="1">
    <source>
        <dbReference type="ARBA" id="ARBA00022741"/>
    </source>
</evidence>
<dbReference type="RefSeq" id="WP_144726992.1">
    <property type="nucleotide sequence ID" value="NZ_CAWOWR010000097.1"/>
</dbReference>
<evidence type="ECO:0000259" key="10">
    <source>
        <dbReference type="PROSITE" id="PS50045"/>
    </source>
</evidence>
<organism evidence="14 15">
    <name type="scientific">Cobetia crustatorum</name>
    <dbReference type="NCBI Taxonomy" id="553385"/>
    <lineage>
        <taxon>Bacteria</taxon>
        <taxon>Pseudomonadati</taxon>
        <taxon>Pseudomonadota</taxon>
        <taxon>Gammaproteobacteria</taxon>
        <taxon>Oceanospirillales</taxon>
        <taxon>Halomonadaceae</taxon>
        <taxon>Cobetia</taxon>
    </lineage>
</organism>
<dbReference type="GO" id="GO:0003677">
    <property type="term" value="F:DNA binding"/>
    <property type="evidence" value="ECO:0007669"/>
    <property type="project" value="UniProtKB-KW"/>
</dbReference>
<dbReference type="PROSITE" id="PS50113">
    <property type="entry name" value="PAC"/>
    <property type="match status" value="1"/>
</dbReference>
<dbReference type="InterPro" id="IPR027417">
    <property type="entry name" value="P-loop_NTPase"/>
</dbReference>
<dbReference type="InterPro" id="IPR002078">
    <property type="entry name" value="Sigma_54_int"/>
</dbReference>
<dbReference type="PROSITE" id="PS00675">
    <property type="entry name" value="SIGMA54_INTERACT_1"/>
    <property type="match status" value="1"/>
</dbReference>
<evidence type="ECO:0000259" key="13">
    <source>
        <dbReference type="PROSITE" id="PS51371"/>
    </source>
</evidence>
<dbReference type="InterPro" id="IPR009057">
    <property type="entry name" value="Homeodomain-like_sf"/>
</dbReference>
<dbReference type="FunFam" id="3.40.50.300:FF:000006">
    <property type="entry name" value="DNA-binding transcriptional regulator NtrC"/>
    <property type="match status" value="1"/>
</dbReference>
<dbReference type="InterPro" id="IPR025944">
    <property type="entry name" value="Sigma_54_int_dom_CS"/>
</dbReference>
<dbReference type="InterPro" id="IPR030828">
    <property type="entry name" value="HTH_TyrR"/>
</dbReference>
<dbReference type="AlphaFoldDB" id="A0A558HPX9"/>
<feature type="region of interest" description="Disordered" evidence="9">
    <location>
        <begin position="478"/>
        <end position="513"/>
    </location>
</feature>
<evidence type="ECO:0000256" key="2">
    <source>
        <dbReference type="ARBA" id="ARBA00022797"/>
    </source>
</evidence>
<keyword evidence="2" id="KW-0058">Aromatic hydrocarbons catabolism</keyword>
<reference evidence="14 15" key="1">
    <citation type="submission" date="2019-07" db="EMBL/GenBank/DDBJ databases">
        <title>Diversity of Bacteria from Kongsfjorden, Arctic.</title>
        <authorList>
            <person name="Yu Y."/>
        </authorList>
    </citation>
    <scope>NUCLEOTIDE SEQUENCE [LARGE SCALE GENOMIC DNA]</scope>
    <source>
        <strain evidence="14 15">SM1923</strain>
    </source>
</reference>
<evidence type="ECO:0000256" key="3">
    <source>
        <dbReference type="ARBA" id="ARBA00022840"/>
    </source>
</evidence>
<dbReference type="SUPFAM" id="SSF46689">
    <property type="entry name" value="Homeodomain-like"/>
    <property type="match status" value="1"/>
</dbReference>
<dbReference type="PROSITE" id="PS51371">
    <property type="entry name" value="CBS"/>
    <property type="match status" value="1"/>
</dbReference>